<protein>
    <submittedName>
        <fullName evidence="1">Uncharacterized protein</fullName>
    </submittedName>
</protein>
<name>X1B0U6_9ZZZZ</name>
<organism evidence="1">
    <name type="scientific">marine sediment metagenome</name>
    <dbReference type="NCBI Taxonomy" id="412755"/>
    <lineage>
        <taxon>unclassified sequences</taxon>
        <taxon>metagenomes</taxon>
        <taxon>ecological metagenomes</taxon>
    </lineage>
</organism>
<reference evidence="1" key="1">
    <citation type="journal article" date="2014" name="Front. Microbiol.">
        <title>High frequency of phylogenetically diverse reductive dehalogenase-homologous genes in deep subseafloor sedimentary metagenomes.</title>
        <authorList>
            <person name="Kawai M."/>
            <person name="Futagami T."/>
            <person name="Toyoda A."/>
            <person name="Takaki Y."/>
            <person name="Nishi S."/>
            <person name="Hori S."/>
            <person name="Arai W."/>
            <person name="Tsubouchi T."/>
            <person name="Morono Y."/>
            <person name="Uchiyama I."/>
            <person name="Ito T."/>
            <person name="Fujiyama A."/>
            <person name="Inagaki F."/>
            <person name="Takami H."/>
        </authorList>
    </citation>
    <scope>NUCLEOTIDE SEQUENCE</scope>
    <source>
        <strain evidence="1">Expedition CK06-06</strain>
    </source>
</reference>
<evidence type="ECO:0000313" key="1">
    <source>
        <dbReference type="EMBL" id="GAG88545.1"/>
    </source>
</evidence>
<accession>X1B0U6</accession>
<dbReference type="SUPFAM" id="SSF51735">
    <property type="entry name" value="NAD(P)-binding Rossmann-fold domains"/>
    <property type="match status" value="1"/>
</dbReference>
<dbReference type="InterPro" id="IPR036291">
    <property type="entry name" value="NAD(P)-bd_dom_sf"/>
</dbReference>
<proteinExistence type="predicted"/>
<dbReference type="EMBL" id="BART01010393">
    <property type="protein sequence ID" value="GAG88545.1"/>
    <property type="molecule type" value="Genomic_DNA"/>
</dbReference>
<gene>
    <name evidence="1" type="ORF">S01H4_22622</name>
</gene>
<dbReference type="Gene3D" id="3.40.50.720">
    <property type="entry name" value="NAD(P)-binding Rossmann-like Domain"/>
    <property type="match status" value="1"/>
</dbReference>
<sequence>MPNVVFFAGGGINKAVTKFSAYTISKIMLIKVCEFLDAENEDLNIFIVGPGWTMTKIHQLILKNIDRKDERYYKTKNFMTSKKGTSTDDIYNYIKWLCEQGRDVAGGRNFSVVYDKWRGKSGKELSIKLKKNPDMYKLRRSE</sequence>
<dbReference type="AlphaFoldDB" id="X1B0U6"/>
<comment type="caution">
    <text evidence="1">The sequence shown here is derived from an EMBL/GenBank/DDBJ whole genome shotgun (WGS) entry which is preliminary data.</text>
</comment>